<evidence type="ECO:0000313" key="6">
    <source>
        <dbReference type="Proteomes" id="UP000195981"/>
    </source>
</evidence>
<proteinExistence type="predicted"/>
<dbReference type="PANTHER" id="PTHR33154">
    <property type="entry name" value="TRANSCRIPTIONAL REGULATOR, ARSR FAMILY"/>
    <property type="match status" value="1"/>
</dbReference>
<dbReference type="SMART" id="SM00418">
    <property type="entry name" value="HTH_ARSR"/>
    <property type="match status" value="1"/>
</dbReference>
<dbReference type="OrthoDB" id="3401849at2"/>
<dbReference type="RefSeq" id="WP_087105093.1">
    <property type="nucleotide sequence ID" value="NZ_FWFG01000109.1"/>
</dbReference>
<dbReference type="SUPFAM" id="SSF46785">
    <property type="entry name" value="Winged helix' DNA-binding domain"/>
    <property type="match status" value="1"/>
</dbReference>
<dbReference type="InterPro" id="IPR011991">
    <property type="entry name" value="ArsR-like_HTH"/>
</dbReference>
<dbReference type="PRINTS" id="PR00778">
    <property type="entry name" value="HTHARSR"/>
</dbReference>
<dbReference type="Proteomes" id="UP000195981">
    <property type="component" value="Unassembled WGS sequence"/>
</dbReference>
<feature type="domain" description="HTH arsR-type" evidence="4">
    <location>
        <begin position="15"/>
        <end position="109"/>
    </location>
</feature>
<organism evidence="5 6">
    <name type="scientific">Brachybacterium nesterenkovii</name>
    <dbReference type="NCBI Taxonomy" id="47847"/>
    <lineage>
        <taxon>Bacteria</taxon>
        <taxon>Bacillati</taxon>
        <taxon>Actinomycetota</taxon>
        <taxon>Actinomycetes</taxon>
        <taxon>Micrococcales</taxon>
        <taxon>Dermabacteraceae</taxon>
        <taxon>Brachybacterium</taxon>
    </lineage>
</organism>
<keyword evidence="2" id="KW-0238">DNA-binding</keyword>
<dbReference type="InterPro" id="IPR001845">
    <property type="entry name" value="HTH_ArsR_DNA-bd_dom"/>
</dbReference>
<dbReference type="Gene3D" id="1.10.10.10">
    <property type="entry name" value="Winged helix-like DNA-binding domain superfamily/Winged helix DNA-binding domain"/>
    <property type="match status" value="1"/>
</dbReference>
<reference evidence="5 6" key="1">
    <citation type="submission" date="2017-02" db="EMBL/GenBank/DDBJ databases">
        <authorList>
            <person name="Peterson S.W."/>
        </authorList>
    </citation>
    <scope>NUCLEOTIDE SEQUENCE [LARGE SCALE GENOMIC DNA]</scope>
    <source>
        <strain evidence="5 6">CIP104813</strain>
    </source>
</reference>
<evidence type="ECO:0000259" key="4">
    <source>
        <dbReference type="PROSITE" id="PS50987"/>
    </source>
</evidence>
<sequence length="127" mass="13258">MTMNAAREADEPSADGGPDLTTAAALFKSFADPSRLVITRHLLLGEHRVADLVEHLGLAQSTVSAHIACLRDCGLLSARVRGRATHYSLAEPELTRLLLGAAESLLAATGEAVALCPRQTGAESASI</sequence>
<dbReference type="EMBL" id="FWFG01000109">
    <property type="protein sequence ID" value="SLM95312.1"/>
    <property type="molecule type" value="Genomic_DNA"/>
</dbReference>
<dbReference type="InterPro" id="IPR036388">
    <property type="entry name" value="WH-like_DNA-bd_sf"/>
</dbReference>
<dbReference type="GO" id="GO:0003700">
    <property type="term" value="F:DNA-binding transcription factor activity"/>
    <property type="evidence" value="ECO:0007669"/>
    <property type="project" value="InterPro"/>
</dbReference>
<dbReference type="NCBIfam" id="NF033788">
    <property type="entry name" value="HTH_metalloreg"/>
    <property type="match status" value="1"/>
</dbReference>
<dbReference type="Pfam" id="PF01022">
    <property type="entry name" value="HTH_5"/>
    <property type="match status" value="1"/>
</dbReference>
<keyword evidence="6" id="KW-1185">Reference proteome</keyword>
<dbReference type="InterPro" id="IPR051081">
    <property type="entry name" value="HTH_MetalResp_TranReg"/>
</dbReference>
<accession>A0A1X6X7W0</accession>
<evidence type="ECO:0000313" key="5">
    <source>
        <dbReference type="EMBL" id="SLM95312.1"/>
    </source>
</evidence>
<evidence type="ECO:0000256" key="2">
    <source>
        <dbReference type="ARBA" id="ARBA00023125"/>
    </source>
</evidence>
<dbReference type="CDD" id="cd00090">
    <property type="entry name" value="HTH_ARSR"/>
    <property type="match status" value="1"/>
</dbReference>
<dbReference type="GO" id="GO:0003677">
    <property type="term" value="F:DNA binding"/>
    <property type="evidence" value="ECO:0007669"/>
    <property type="project" value="UniProtKB-KW"/>
</dbReference>
<protein>
    <submittedName>
        <fullName evidence="5">Regulatory protein, ArsR</fullName>
    </submittedName>
</protein>
<name>A0A1X6X7W0_9MICO</name>
<dbReference type="InterPro" id="IPR036390">
    <property type="entry name" value="WH_DNA-bd_sf"/>
</dbReference>
<keyword evidence="1" id="KW-0805">Transcription regulation</keyword>
<dbReference type="PROSITE" id="PS50987">
    <property type="entry name" value="HTH_ARSR_2"/>
    <property type="match status" value="1"/>
</dbReference>
<gene>
    <name evidence="5" type="ORF">FM110_12555</name>
</gene>
<keyword evidence="3" id="KW-0804">Transcription</keyword>
<dbReference type="PANTHER" id="PTHR33154:SF33">
    <property type="entry name" value="TRANSCRIPTIONAL REPRESSOR SDPR"/>
    <property type="match status" value="1"/>
</dbReference>
<evidence type="ECO:0000256" key="3">
    <source>
        <dbReference type="ARBA" id="ARBA00023163"/>
    </source>
</evidence>
<evidence type="ECO:0000256" key="1">
    <source>
        <dbReference type="ARBA" id="ARBA00023015"/>
    </source>
</evidence>
<dbReference type="AlphaFoldDB" id="A0A1X6X7W0"/>